<comment type="caution">
    <text evidence="5">The sequence shown here is derived from an EMBL/GenBank/DDBJ whole genome shotgun (WGS) entry which is preliminary data.</text>
</comment>
<evidence type="ECO:0000256" key="2">
    <source>
        <dbReference type="ARBA" id="ARBA00023012"/>
    </source>
</evidence>
<organism evidence="5 6">
    <name type="scientific">Candidatus Buchananbacteria bacterium RIFCSPHIGHO2_01_FULL_39_14</name>
    <dbReference type="NCBI Taxonomy" id="1797532"/>
    <lineage>
        <taxon>Bacteria</taxon>
        <taxon>Candidatus Buchananiibacteriota</taxon>
    </lineage>
</organism>
<dbReference type="SUPFAM" id="SSF52172">
    <property type="entry name" value="CheY-like"/>
    <property type="match status" value="2"/>
</dbReference>
<evidence type="ECO:0000313" key="5">
    <source>
        <dbReference type="EMBL" id="OGY43405.1"/>
    </source>
</evidence>
<dbReference type="PANTHER" id="PTHR44591:SF14">
    <property type="entry name" value="PROTEIN PILG"/>
    <property type="match status" value="1"/>
</dbReference>
<dbReference type="CDD" id="cd17546">
    <property type="entry name" value="REC_hyHK_CKI1_RcsC-like"/>
    <property type="match status" value="1"/>
</dbReference>
<evidence type="ECO:0000256" key="1">
    <source>
        <dbReference type="ARBA" id="ARBA00022553"/>
    </source>
</evidence>
<evidence type="ECO:0000313" key="6">
    <source>
        <dbReference type="Proteomes" id="UP000178930"/>
    </source>
</evidence>
<gene>
    <name evidence="5" type="ORF">A2729_04505</name>
</gene>
<dbReference type="AlphaFoldDB" id="A0A1G1XTJ0"/>
<keyword evidence="1 3" id="KW-0597">Phosphoprotein</keyword>
<dbReference type="SMART" id="SM00448">
    <property type="entry name" value="REC"/>
    <property type="match status" value="1"/>
</dbReference>
<proteinExistence type="predicted"/>
<feature type="modified residue" description="4-aspartylphosphate" evidence="3">
    <location>
        <position position="54"/>
    </location>
</feature>
<dbReference type="EMBL" id="MHIB01000037">
    <property type="protein sequence ID" value="OGY43405.1"/>
    <property type="molecule type" value="Genomic_DNA"/>
</dbReference>
<accession>A0A1G1XTJ0</accession>
<dbReference type="InterPro" id="IPR050595">
    <property type="entry name" value="Bact_response_regulator"/>
</dbReference>
<dbReference type="InterPro" id="IPR001789">
    <property type="entry name" value="Sig_transdc_resp-reg_receiver"/>
</dbReference>
<dbReference type="InterPro" id="IPR011006">
    <property type="entry name" value="CheY-like_superfamily"/>
</dbReference>
<dbReference type="GO" id="GO:0000160">
    <property type="term" value="P:phosphorelay signal transduction system"/>
    <property type="evidence" value="ECO:0007669"/>
    <property type="project" value="UniProtKB-KW"/>
</dbReference>
<dbReference type="Gene3D" id="3.40.50.2300">
    <property type="match status" value="2"/>
</dbReference>
<evidence type="ECO:0000259" key="4">
    <source>
        <dbReference type="PROSITE" id="PS50110"/>
    </source>
</evidence>
<feature type="domain" description="Response regulatory" evidence="4">
    <location>
        <begin position="3"/>
        <end position="119"/>
    </location>
</feature>
<name>A0A1G1XTJ0_9BACT</name>
<evidence type="ECO:0000256" key="3">
    <source>
        <dbReference type="PROSITE-ProRule" id="PRU00169"/>
    </source>
</evidence>
<dbReference type="Pfam" id="PF00072">
    <property type="entry name" value="Response_reg"/>
    <property type="match status" value="1"/>
</dbReference>
<dbReference type="Proteomes" id="UP000178930">
    <property type="component" value="Unassembled WGS sequence"/>
</dbReference>
<dbReference type="PANTHER" id="PTHR44591">
    <property type="entry name" value="STRESS RESPONSE REGULATOR PROTEIN 1"/>
    <property type="match status" value="1"/>
</dbReference>
<dbReference type="STRING" id="1797532.A2729_04505"/>
<reference evidence="5 6" key="1">
    <citation type="journal article" date="2016" name="Nat. Commun.">
        <title>Thousands of microbial genomes shed light on interconnected biogeochemical processes in an aquifer system.</title>
        <authorList>
            <person name="Anantharaman K."/>
            <person name="Brown C.T."/>
            <person name="Hug L.A."/>
            <person name="Sharon I."/>
            <person name="Castelle C.J."/>
            <person name="Probst A.J."/>
            <person name="Thomas B.C."/>
            <person name="Singh A."/>
            <person name="Wilkins M.J."/>
            <person name="Karaoz U."/>
            <person name="Brodie E.L."/>
            <person name="Williams K.H."/>
            <person name="Hubbard S.S."/>
            <person name="Banfield J.F."/>
        </authorList>
    </citation>
    <scope>NUCLEOTIDE SEQUENCE [LARGE SCALE GENOMIC DNA]</scope>
</reference>
<protein>
    <recommendedName>
        <fullName evidence="4">Response regulatory domain-containing protein</fullName>
    </recommendedName>
</protein>
<dbReference type="PROSITE" id="PS50110">
    <property type="entry name" value="RESPONSE_REGULATORY"/>
    <property type="match status" value="1"/>
</dbReference>
<keyword evidence="2" id="KW-0902">Two-component regulatory system</keyword>
<sequence length="245" mass="27764">MDRILLVDDNAALRELTENQLKQAGYEVVTAPDGQETFKILKAETQPFALVITDQKMPKMCGTDLLARLRKEGITTPVILVTGLGDEAEREKFRQLGFVEVIAKPIPYDQMFLPAVKKILGRKKISVLLVNTDGWMRYTLPSFLESFGFQVTIVVENNRIDLMTKEVKPDILVVHDSQYINLYQLLERLDNERVAAPFLVLTYNPDVNFHTDLIASGYAGVCQIHQFEAELVELIEKALAKSKRP</sequence>